<accession>A0A5E7FNG8</accession>
<evidence type="ECO:0000313" key="2">
    <source>
        <dbReference type="Proteomes" id="UP000409037"/>
    </source>
</evidence>
<protein>
    <submittedName>
        <fullName evidence="1">Uncharacterized protein</fullName>
    </submittedName>
</protein>
<sequence>MDVIGHGVAVDLGGAAFLRTDATGVVAEVVGGQRDVGVEGFAHGLAVVPGFGDCQDFQVLFDAVGDFQQHQRARLDGRRAPGICSGVGSVQGFIDVFGRGTREFGNGLAIYWRSVGEVLTFDRRDELAADVVTVFALERNDSAFSTGVSVTHEIFSLAFVLIRERACALVISVEQRSGHCAAAQVNQGLARFLSDRRVRPVTLSVQPL</sequence>
<dbReference type="EMBL" id="CABVHU010000021">
    <property type="protein sequence ID" value="VVO41178.1"/>
    <property type="molecule type" value="Genomic_DNA"/>
</dbReference>
<proteinExistence type="predicted"/>
<organism evidence="1 2">
    <name type="scientific">Pseudomonas fluorescens</name>
    <dbReference type="NCBI Taxonomy" id="294"/>
    <lineage>
        <taxon>Bacteria</taxon>
        <taxon>Pseudomonadati</taxon>
        <taxon>Pseudomonadota</taxon>
        <taxon>Gammaproteobacteria</taxon>
        <taxon>Pseudomonadales</taxon>
        <taxon>Pseudomonadaceae</taxon>
        <taxon>Pseudomonas</taxon>
    </lineage>
</organism>
<gene>
    <name evidence="1" type="ORF">PS833_05850</name>
</gene>
<dbReference type="AlphaFoldDB" id="A0A5E7FNG8"/>
<evidence type="ECO:0000313" key="1">
    <source>
        <dbReference type="EMBL" id="VVO41178.1"/>
    </source>
</evidence>
<name>A0A5E7FNG8_PSEFL</name>
<dbReference type="Proteomes" id="UP000409037">
    <property type="component" value="Unassembled WGS sequence"/>
</dbReference>
<reference evidence="1 2" key="1">
    <citation type="submission" date="2019-09" db="EMBL/GenBank/DDBJ databases">
        <authorList>
            <person name="Chandra G."/>
            <person name="Truman W A."/>
        </authorList>
    </citation>
    <scope>NUCLEOTIDE SEQUENCE [LARGE SCALE GENOMIC DNA]</scope>
    <source>
        <strain evidence="1">PS833</strain>
    </source>
</reference>